<dbReference type="EMBL" id="VJOL01000013">
    <property type="protein sequence ID" value="TSE30424.1"/>
    <property type="molecule type" value="Genomic_DNA"/>
</dbReference>
<dbReference type="Proteomes" id="UP000318542">
    <property type="component" value="Unassembled WGS sequence"/>
</dbReference>
<comment type="caution">
    <text evidence="2">The sequence shown here is derived from an EMBL/GenBank/DDBJ whole genome shotgun (WGS) entry which is preliminary data.</text>
</comment>
<feature type="region of interest" description="Disordered" evidence="1">
    <location>
        <begin position="217"/>
        <end position="241"/>
    </location>
</feature>
<dbReference type="OrthoDB" id="9149617at2"/>
<protein>
    <recommendedName>
        <fullName evidence="4">Histidine kinase</fullName>
    </recommendedName>
</protein>
<evidence type="ECO:0000256" key="1">
    <source>
        <dbReference type="SAM" id="MobiDB-lite"/>
    </source>
</evidence>
<organism evidence="2 3">
    <name type="scientific">Tepidimonas thermarum</name>
    <dbReference type="NCBI Taxonomy" id="335431"/>
    <lineage>
        <taxon>Bacteria</taxon>
        <taxon>Pseudomonadati</taxon>
        <taxon>Pseudomonadota</taxon>
        <taxon>Betaproteobacteria</taxon>
        <taxon>Burkholderiales</taxon>
        <taxon>Tepidimonas</taxon>
    </lineage>
</organism>
<sequence>MDAHWPDLAVAVTEQAIESVDHLLRGLALLQQRGRITEAEYRILAVPALRLKHCGIQAQQIVRLQSGQVRQSHEKVDLAQVVAAVLDERRDALLAQGVTVQRRLQPVELFIDPTLAYSLVQTLLEWGLQHGSQLEVGVEPRPAEDGAHPAGEPPPRRAWLELAVWPTDATAPASARTDGVLWLLAQQLARTDGGIVVQREVEAAPLRISATFRRAVAPLHHRSAQPGDRTGGHPPVDLAQP</sequence>
<keyword evidence="3" id="KW-1185">Reference proteome</keyword>
<name>A0A554X3K4_9BURK</name>
<proteinExistence type="predicted"/>
<gene>
    <name evidence="2" type="ORF">Tther_00973</name>
</gene>
<reference evidence="2 3" key="1">
    <citation type="submission" date="2019-07" db="EMBL/GenBank/DDBJ databases">
        <title>Tepidimonas thermarum AA-1 draft genome.</title>
        <authorList>
            <person name="Da Costa M.S."/>
            <person name="Froufe H.J.C."/>
            <person name="Egas C."/>
            <person name="Albuquerque L."/>
        </authorList>
    </citation>
    <scope>NUCLEOTIDE SEQUENCE [LARGE SCALE GENOMIC DNA]</scope>
    <source>
        <strain evidence="2 3">AA-1</strain>
    </source>
</reference>
<evidence type="ECO:0000313" key="3">
    <source>
        <dbReference type="Proteomes" id="UP000318542"/>
    </source>
</evidence>
<evidence type="ECO:0008006" key="4">
    <source>
        <dbReference type="Google" id="ProtNLM"/>
    </source>
</evidence>
<dbReference type="AlphaFoldDB" id="A0A554X3K4"/>
<evidence type="ECO:0000313" key="2">
    <source>
        <dbReference type="EMBL" id="TSE30424.1"/>
    </source>
</evidence>
<accession>A0A554X3K4</accession>